<reference evidence="3 4" key="1">
    <citation type="submission" date="2018-08" db="EMBL/GenBank/DDBJ databases">
        <title>The metabolism and importance of syntrophic acetate oxidation coupled to methane or sulfide production in haloalkaline environments.</title>
        <authorList>
            <person name="Timmers P.H.A."/>
            <person name="Vavourakis C.D."/>
            <person name="Sorokin D.Y."/>
            <person name="Sinninghe Damste J.S."/>
            <person name="Muyzer G."/>
            <person name="Stams A.J.M."/>
            <person name="Plugge C.M."/>
        </authorList>
    </citation>
    <scope>NUCLEOTIDE SEQUENCE [LARGE SCALE GENOMIC DNA]</scope>
    <source>
        <strain evidence="3">MSAO_Bac1</strain>
    </source>
</reference>
<dbReference type="SUPFAM" id="SSF143011">
    <property type="entry name" value="RelE-like"/>
    <property type="match status" value="1"/>
</dbReference>
<sequence>MKLVWTESAILDLEKVKDFISRDSEYYALALVEKIFEAVEKLTTFPNIGREVPEYQDKTIREILCSNYRIIYQVRSNEVIILAIIHGAREINDKKPWELS</sequence>
<dbReference type="AlphaFoldDB" id="A0A424YAF0"/>
<evidence type="ECO:0000256" key="1">
    <source>
        <dbReference type="ARBA" id="ARBA00006226"/>
    </source>
</evidence>
<dbReference type="InterPro" id="IPR007712">
    <property type="entry name" value="RelE/ParE_toxin"/>
</dbReference>
<dbReference type="PANTHER" id="PTHR33755:SF5">
    <property type="entry name" value="TYPE II TOXIN-ANTITOXIN SYSTEM RELE_PARE FAMILY TOXIN"/>
    <property type="match status" value="1"/>
</dbReference>
<dbReference type="InterPro" id="IPR051803">
    <property type="entry name" value="TA_system_RelE-like_toxin"/>
</dbReference>
<evidence type="ECO:0000313" key="3">
    <source>
        <dbReference type="EMBL" id="RQD73626.1"/>
    </source>
</evidence>
<dbReference type="NCBIfam" id="TIGR02385">
    <property type="entry name" value="RelE_StbE"/>
    <property type="match status" value="1"/>
</dbReference>
<evidence type="ECO:0000313" key="4">
    <source>
        <dbReference type="Proteomes" id="UP000285138"/>
    </source>
</evidence>
<comment type="caution">
    <text evidence="3">The sequence shown here is derived from an EMBL/GenBank/DDBJ whole genome shotgun (WGS) entry which is preliminary data.</text>
</comment>
<dbReference type="Pfam" id="PF05016">
    <property type="entry name" value="ParE_toxin"/>
    <property type="match status" value="1"/>
</dbReference>
<accession>A0A424YAF0</accession>
<dbReference type="EMBL" id="QZAA01000244">
    <property type="protein sequence ID" value="RQD73626.1"/>
    <property type="molecule type" value="Genomic_DNA"/>
</dbReference>
<dbReference type="PANTHER" id="PTHR33755">
    <property type="entry name" value="TOXIN PARE1-RELATED"/>
    <property type="match status" value="1"/>
</dbReference>
<name>A0A424YAF0_9FIRM</name>
<evidence type="ECO:0000256" key="2">
    <source>
        <dbReference type="ARBA" id="ARBA00022649"/>
    </source>
</evidence>
<dbReference type="InterPro" id="IPR035093">
    <property type="entry name" value="RelE/ParE_toxin_dom_sf"/>
</dbReference>
<organism evidence="3 4">
    <name type="scientific">Candidatus Syntrophonatronum acetioxidans</name>
    <dbReference type="NCBI Taxonomy" id="1795816"/>
    <lineage>
        <taxon>Bacteria</taxon>
        <taxon>Bacillati</taxon>
        <taxon>Bacillota</taxon>
        <taxon>Clostridia</taxon>
        <taxon>Eubacteriales</taxon>
        <taxon>Syntrophomonadaceae</taxon>
        <taxon>Candidatus Syntrophonatronum</taxon>
    </lineage>
</organism>
<dbReference type="Gene3D" id="3.30.2310.20">
    <property type="entry name" value="RelE-like"/>
    <property type="match status" value="1"/>
</dbReference>
<protein>
    <submittedName>
        <fullName evidence="3">Type II toxin-antitoxin system RelE/ParE family toxin</fullName>
    </submittedName>
</protein>
<comment type="similarity">
    <text evidence="1">Belongs to the RelE toxin family.</text>
</comment>
<gene>
    <name evidence="3" type="ORF">D5R97_09110</name>
</gene>
<proteinExistence type="inferred from homology"/>
<dbReference type="Proteomes" id="UP000285138">
    <property type="component" value="Unassembled WGS sequence"/>
</dbReference>
<keyword evidence="2" id="KW-1277">Toxin-antitoxin system</keyword>